<feature type="non-terminal residue" evidence="1">
    <location>
        <position position="1"/>
    </location>
</feature>
<keyword evidence="2" id="KW-1185">Reference proteome</keyword>
<name>A0A0L0UJ52_9BASI</name>
<accession>A0A0L0UJ52</accession>
<evidence type="ECO:0000313" key="2">
    <source>
        <dbReference type="Proteomes" id="UP000054564"/>
    </source>
</evidence>
<dbReference type="Proteomes" id="UP000054564">
    <property type="component" value="Unassembled WGS sequence"/>
</dbReference>
<protein>
    <submittedName>
        <fullName evidence="1">Uncharacterized protein</fullName>
    </submittedName>
</protein>
<dbReference type="OrthoDB" id="2505542at2759"/>
<evidence type="ECO:0000313" key="1">
    <source>
        <dbReference type="EMBL" id="KNE86754.1"/>
    </source>
</evidence>
<gene>
    <name evidence="1" type="ORF">PSTG_19882</name>
</gene>
<feature type="non-terminal residue" evidence="1">
    <location>
        <position position="163"/>
    </location>
</feature>
<proteinExistence type="predicted"/>
<sequence>ADPLGKDSTESFPASSMSTEAMIRAFIQVQHASALQLASRIKRLESAVLELSIKSEPRESPPTVEPGRIDLQRFKTSDGPSFTGPFQAVEPFITWMNGVQIFFATKAVWHPVDKIRVVGCLIREANTLAFYANGVETFVTKSWDEFKVSLFEFALPPLWRTEL</sequence>
<dbReference type="AlphaFoldDB" id="A0A0L0UJ52"/>
<reference evidence="2" key="1">
    <citation type="submission" date="2014-03" db="EMBL/GenBank/DDBJ databases">
        <title>The Genome Sequence of Puccinia striiformis f. sp. tritici PST-78.</title>
        <authorList>
            <consortium name="The Broad Institute Genome Sequencing Platform"/>
            <person name="Cuomo C."/>
            <person name="Hulbert S."/>
            <person name="Chen X."/>
            <person name="Walker B."/>
            <person name="Young S.K."/>
            <person name="Zeng Q."/>
            <person name="Gargeya S."/>
            <person name="Fitzgerald M."/>
            <person name="Haas B."/>
            <person name="Abouelleil A."/>
            <person name="Alvarado L."/>
            <person name="Arachchi H.M."/>
            <person name="Berlin A.M."/>
            <person name="Chapman S.B."/>
            <person name="Goldberg J."/>
            <person name="Griggs A."/>
            <person name="Gujja S."/>
            <person name="Hansen M."/>
            <person name="Howarth C."/>
            <person name="Imamovic A."/>
            <person name="Larimer J."/>
            <person name="McCowan C."/>
            <person name="Montmayeur A."/>
            <person name="Murphy C."/>
            <person name="Neiman D."/>
            <person name="Pearson M."/>
            <person name="Priest M."/>
            <person name="Roberts A."/>
            <person name="Saif S."/>
            <person name="Shea T."/>
            <person name="Sisk P."/>
            <person name="Sykes S."/>
            <person name="Wortman J."/>
            <person name="Nusbaum C."/>
            <person name="Birren B."/>
        </authorList>
    </citation>
    <scope>NUCLEOTIDE SEQUENCE [LARGE SCALE GENOMIC DNA]</scope>
    <source>
        <strain evidence="2">race PST-78</strain>
    </source>
</reference>
<organism evidence="1 2">
    <name type="scientific">Puccinia striiformis f. sp. tritici PST-78</name>
    <dbReference type="NCBI Taxonomy" id="1165861"/>
    <lineage>
        <taxon>Eukaryota</taxon>
        <taxon>Fungi</taxon>
        <taxon>Dikarya</taxon>
        <taxon>Basidiomycota</taxon>
        <taxon>Pucciniomycotina</taxon>
        <taxon>Pucciniomycetes</taxon>
        <taxon>Pucciniales</taxon>
        <taxon>Pucciniaceae</taxon>
        <taxon>Puccinia</taxon>
    </lineage>
</organism>
<comment type="caution">
    <text evidence="1">The sequence shown here is derived from an EMBL/GenBank/DDBJ whole genome shotgun (WGS) entry which is preliminary data.</text>
</comment>
<dbReference type="EMBL" id="AJIL01008277">
    <property type="protein sequence ID" value="KNE86754.1"/>
    <property type="molecule type" value="Genomic_DNA"/>
</dbReference>